<feature type="binding site" evidence="3">
    <location>
        <position position="138"/>
    </location>
    <ligand>
        <name>Zn(2+)</name>
        <dbReference type="ChEBI" id="CHEBI:29105"/>
    </ligand>
</feature>
<gene>
    <name evidence="4" type="primary">COX4</name>
    <name evidence="4" type="ORF">LPJ53_000733</name>
</gene>
<organism evidence="4 5">
    <name type="scientific">Coemansia erecta</name>
    <dbReference type="NCBI Taxonomy" id="147472"/>
    <lineage>
        <taxon>Eukaryota</taxon>
        <taxon>Fungi</taxon>
        <taxon>Fungi incertae sedis</taxon>
        <taxon>Zoopagomycota</taxon>
        <taxon>Kickxellomycotina</taxon>
        <taxon>Kickxellomycetes</taxon>
        <taxon>Kickxellales</taxon>
        <taxon>Kickxellaceae</taxon>
        <taxon>Coemansia</taxon>
    </lineage>
</organism>
<feature type="binding site" evidence="3">
    <location>
        <position position="141"/>
    </location>
    <ligand>
        <name>Zn(2+)</name>
        <dbReference type="ChEBI" id="CHEBI:29105"/>
    </ligand>
</feature>
<reference evidence="4" key="1">
    <citation type="submission" date="2022-07" db="EMBL/GenBank/DDBJ databases">
        <title>Phylogenomic reconstructions and comparative analyses of Kickxellomycotina fungi.</title>
        <authorList>
            <person name="Reynolds N.K."/>
            <person name="Stajich J.E."/>
            <person name="Barry K."/>
            <person name="Grigoriev I.V."/>
            <person name="Crous P."/>
            <person name="Smith M.E."/>
        </authorList>
    </citation>
    <scope>NUCLEOTIDE SEQUENCE</scope>
    <source>
        <strain evidence="4">NBRC 32514</strain>
    </source>
</reference>
<feature type="binding site" evidence="3">
    <location>
        <position position="122"/>
    </location>
    <ligand>
        <name>Zn(2+)</name>
        <dbReference type="ChEBI" id="CHEBI:29105"/>
    </ligand>
</feature>
<keyword evidence="1 3" id="KW-0479">Metal-binding</keyword>
<dbReference type="GO" id="GO:0046872">
    <property type="term" value="F:metal ion binding"/>
    <property type="evidence" value="ECO:0007669"/>
    <property type="project" value="UniProtKB-KW"/>
</dbReference>
<feature type="binding site" evidence="3">
    <location>
        <position position="114"/>
    </location>
    <ligand>
        <name>Zn(2+)</name>
        <dbReference type="ChEBI" id="CHEBI:29105"/>
    </ligand>
</feature>
<dbReference type="GO" id="GO:0005740">
    <property type="term" value="C:mitochondrial envelope"/>
    <property type="evidence" value="ECO:0007669"/>
    <property type="project" value="InterPro"/>
</dbReference>
<name>A0A9W8CVN7_9FUNG</name>
<dbReference type="GO" id="GO:0006123">
    <property type="term" value="P:mitochondrial electron transport, cytochrome c to oxygen"/>
    <property type="evidence" value="ECO:0007669"/>
    <property type="project" value="InterPro"/>
</dbReference>
<dbReference type="InterPro" id="IPR002124">
    <property type="entry name" value="Cyt_c_oxidase_su5b"/>
</dbReference>
<sequence>MFNAARRNLITKAAPLARAGLVRPAVAAQRAFSVAAIRRSSDHHDAPILQGPGATPGRTPTNFEQATGFEREEHLAAMEGKEFFDLGPLHLSKKGTKAEPTIVPSGAESRIVGCCGAPGEDHDLIWIVVERKHEFDRCPECGNVYKLSEHGFDPANLPEAKHEHHH</sequence>
<evidence type="ECO:0000256" key="1">
    <source>
        <dbReference type="ARBA" id="ARBA00022723"/>
    </source>
</evidence>
<dbReference type="AlphaFoldDB" id="A0A9W8CVN7"/>
<dbReference type="Proteomes" id="UP001149813">
    <property type="component" value="Unassembled WGS sequence"/>
</dbReference>
<dbReference type="PANTHER" id="PTHR10122:SF0">
    <property type="entry name" value="CYTOCHROME C OXIDASE SUBUNIT 5B, ISOFORM A-RELATED"/>
    <property type="match status" value="1"/>
</dbReference>
<dbReference type="SUPFAM" id="SSF57802">
    <property type="entry name" value="Rubredoxin-like"/>
    <property type="match status" value="1"/>
</dbReference>
<evidence type="ECO:0000256" key="2">
    <source>
        <dbReference type="ARBA" id="ARBA00022833"/>
    </source>
</evidence>
<dbReference type="OrthoDB" id="10249250at2759"/>
<dbReference type="EMBL" id="JANBOJ010000013">
    <property type="protein sequence ID" value="KAJ1725082.1"/>
    <property type="molecule type" value="Genomic_DNA"/>
</dbReference>
<dbReference type="Pfam" id="PF01215">
    <property type="entry name" value="COX5B"/>
    <property type="match status" value="1"/>
</dbReference>
<dbReference type="GO" id="GO:0045277">
    <property type="term" value="C:respiratory chain complex IV"/>
    <property type="evidence" value="ECO:0007669"/>
    <property type="project" value="InterPro"/>
</dbReference>
<dbReference type="PROSITE" id="PS51359">
    <property type="entry name" value="COX5B_2"/>
    <property type="match status" value="1"/>
</dbReference>
<evidence type="ECO:0000256" key="3">
    <source>
        <dbReference type="PIRSR" id="PIRSR602124-2"/>
    </source>
</evidence>
<dbReference type="InterPro" id="IPR036972">
    <property type="entry name" value="Cyt_c_oxidase_su5b_sf"/>
</dbReference>
<protein>
    <submittedName>
        <fullName evidence="4">Cytochrome c oxidase subunit 4</fullName>
    </submittedName>
</protein>
<dbReference type="PANTHER" id="PTHR10122">
    <property type="entry name" value="CYTOCHROME C OXIDASE SUBUNIT 5B, MITOCHONDRIAL"/>
    <property type="match status" value="1"/>
</dbReference>
<keyword evidence="5" id="KW-1185">Reference proteome</keyword>
<evidence type="ECO:0000313" key="5">
    <source>
        <dbReference type="Proteomes" id="UP001149813"/>
    </source>
</evidence>
<comment type="caution">
    <text evidence="4">The sequence shown here is derived from an EMBL/GenBank/DDBJ whole genome shotgun (WGS) entry which is preliminary data.</text>
</comment>
<dbReference type="Gene3D" id="2.60.11.10">
    <property type="entry name" value="Cytochrome c oxidase, subunit Vb"/>
    <property type="match status" value="1"/>
</dbReference>
<proteinExistence type="predicted"/>
<evidence type="ECO:0000313" key="4">
    <source>
        <dbReference type="EMBL" id="KAJ1725082.1"/>
    </source>
</evidence>
<accession>A0A9W8CVN7</accession>
<keyword evidence="2 3" id="KW-0862">Zinc</keyword>